<dbReference type="AlphaFoldDB" id="A0A238Z2Q2"/>
<accession>A0A238Z2Q2</accession>
<gene>
    <name evidence="1" type="ORF">SAMN06265370_1234</name>
</gene>
<sequence>MVTKILNNFSEPYKPSDLTAYQRYDILQPIIGEASELFYKCISHDRTPELDAEMEGAFTNLFQKAAARSGHGNVEEIRRSFLAFSGLGLPGLMSPIPLDASRVAQSFNGTWELRHRFTDGGRTGYAEPRHNTVARSQIYYDLYDKDKNRLRQLTVMWTKENHYPREKQLLRDMPGRQDEEETFLLASLVDIRLRQLDPWTVEYTDDGMVYGNHGDYLNGVRCVSTAYMMRFGASESLIGVPETRMVLPDGTQQPVSGMFILLNVLGGGPSALSFPMSGLPEMNGDLPTFDTVDSYMKVNSDRPLIGGFEPIDKYFERLRDPLGAVKGLQERSERFGAESVHGFHPQSLDSLEDYKRDY</sequence>
<proteinExistence type="predicted"/>
<evidence type="ECO:0000313" key="2">
    <source>
        <dbReference type="Proteomes" id="UP000198417"/>
    </source>
</evidence>
<dbReference type="RefSeq" id="WP_089273229.1">
    <property type="nucleotide sequence ID" value="NZ_FZNN01000023.1"/>
</dbReference>
<evidence type="ECO:0000313" key="1">
    <source>
        <dbReference type="EMBL" id="SNR77630.1"/>
    </source>
</evidence>
<organism evidence="1 2">
    <name type="scientific">Puniceibacterium sediminis</name>
    <dbReference type="NCBI Taxonomy" id="1608407"/>
    <lineage>
        <taxon>Bacteria</taxon>
        <taxon>Pseudomonadati</taxon>
        <taxon>Pseudomonadota</taxon>
        <taxon>Alphaproteobacteria</taxon>
        <taxon>Rhodobacterales</taxon>
        <taxon>Paracoccaceae</taxon>
        <taxon>Puniceibacterium</taxon>
    </lineage>
</organism>
<dbReference type="EMBL" id="FZNN01000023">
    <property type="protein sequence ID" value="SNR77630.1"/>
    <property type="molecule type" value="Genomic_DNA"/>
</dbReference>
<reference evidence="1 2" key="1">
    <citation type="submission" date="2017-06" db="EMBL/GenBank/DDBJ databases">
        <authorList>
            <person name="Kim H.J."/>
            <person name="Triplett B.A."/>
        </authorList>
    </citation>
    <scope>NUCLEOTIDE SEQUENCE [LARGE SCALE GENOMIC DNA]</scope>
    <source>
        <strain evidence="1 2">DSM 29052</strain>
    </source>
</reference>
<keyword evidence="2" id="KW-1185">Reference proteome</keyword>
<protein>
    <submittedName>
        <fullName evidence="1">Uncharacterized protein</fullName>
    </submittedName>
</protein>
<name>A0A238Z2Q2_9RHOB</name>
<dbReference type="Proteomes" id="UP000198417">
    <property type="component" value="Unassembled WGS sequence"/>
</dbReference>
<dbReference type="OrthoDB" id="9818576at2"/>